<dbReference type="GO" id="GO:0000177">
    <property type="term" value="C:cytoplasmic exosome (RNase complex)"/>
    <property type="evidence" value="ECO:0007669"/>
    <property type="project" value="TreeGrafter"/>
</dbReference>
<dbReference type="GO" id="GO:0071028">
    <property type="term" value="P:nuclear mRNA surveillance"/>
    <property type="evidence" value="ECO:0007669"/>
    <property type="project" value="TreeGrafter"/>
</dbReference>
<evidence type="ECO:0000256" key="5">
    <source>
        <dbReference type="ARBA" id="ARBA00023242"/>
    </source>
</evidence>
<evidence type="ECO:0000256" key="6">
    <source>
        <dbReference type="SAM" id="MobiDB-lite"/>
    </source>
</evidence>
<dbReference type="OrthoDB" id="27298at2759"/>
<dbReference type="InterPro" id="IPR027408">
    <property type="entry name" value="PNPase/RNase_PH_dom_sf"/>
</dbReference>
<dbReference type="GO" id="GO:0016075">
    <property type="term" value="P:rRNA catabolic process"/>
    <property type="evidence" value="ECO:0007669"/>
    <property type="project" value="TreeGrafter"/>
</dbReference>
<dbReference type="InterPro" id="IPR020568">
    <property type="entry name" value="Ribosomal_Su5_D2-typ_SF"/>
</dbReference>
<name>W7U184_9STRA</name>
<dbReference type="GO" id="GO:0034475">
    <property type="term" value="P:U4 snRNA 3'-end processing"/>
    <property type="evidence" value="ECO:0007669"/>
    <property type="project" value="TreeGrafter"/>
</dbReference>
<comment type="similarity">
    <text evidence="2">Belongs to the RNase PH family.</text>
</comment>
<dbReference type="EMBL" id="AZIL01000667">
    <property type="protein sequence ID" value="EWM26414.1"/>
    <property type="molecule type" value="Genomic_DNA"/>
</dbReference>
<evidence type="ECO:0000256" key="2">
    <source>
        <dbReference type="ARBA" id="ARBA00006678"/>
    </source>
</evidence>
<dbReference type="CDD" id="cd11372">
    <property type="entry name" value="RNase_PH_RRP46"/>
    <property type="match status" value="1"/>
</dbReference>
<evidence type="ECO:0000256" key="4">
    <source>
        <dbReference type="ARBA" id="ARBA00022835"/>
    </source>
</evidence>
<keyword evidence="5" id="KW-0539">Nucleus</keyword>
<dbReference type="PANTHER" id="PTHR11953">
    <property type="entry name" value="EXOSOME COMPLEX COMPONENT"/>
    <property type="match status" value="1"/>
</dbReference>
<evidence type="ECO:0000256" key="1">
    <source>
        <dbReference type="ARBA" id="ARBA00004123"/>
    </source>
</evidence>
<dbReference type="GO" id="GO:0006364">
    <property type="term" value="P:rRNA processing"/>
    <property type="evidence" value="ECO:0007669"/>
    <property type="project" value="UniProtKB-KW"/>
</dbReference>
<dbReference type="InterPro" id="IPR001247">
    <property type="entry name" value="ExoRNase_PH_dom1"/>
</dbReference>
<comment type="subcellular location">
    <subcellularLocation>
        <location evidence="1">Nucleus</location>
    </subcellularLocation>
</comment>
<comment type="caution">
    <text evidence="9">The sequence shown here is derived from an EMBL/GenBank/DDBJ whole genome shotgun (WGS) entry which is preliminary data.</text>
</comment>
<dbReference type="Pfam" id="PF01138">
    <property type="entry name" value="RNase_PH"/>
    <property type="match status" value="1"/>
</dbReference>
<reference evidence="9 10" key="1">
    <citation type="journal article" date="2014" name="Mol. Plant">
        <title>Chromosome Scale Genome Assembly and Transcriptome Profiling of Nannochloropsis gaditana in Nitrogen Depletion.</title>
        <authorList>
            <person name="Corteggiani Carpinelli E."/>
            <person name="Telatin A."/>
            <person name="Vitulo N."/>
            <person name="Forcato C."/>
            <person name="D'Angelo M."/>
            <person name="Schiavon R."/>
            <person name="Vezzi A."/>
            <person name="Giacometti G.M."/>
            <person name="Morosinotto T."/>
            <person name="Valle G."/>
        </authorList>
    </citation>
    <scope>NUCLEOTIDE SEQUENCE [LARGE SCALE GENOMIC DNA]</scope>
    <source>
        <strain evidence="9 10">B-31</strain>
    </source>
</reference>
<dbReference type="SUPFAM" id="SSF55666">
    <property type="entry name" value="Ribonuclease PH domain 2-like"/>
    <property type="match status" value="1"/>
</dbReference>
<gene>
    <name evidence="9" type="ORF">Naga_100854g1</name>
</gene>
<keyword evidence="3" id="KW-0698">rRNA processing</keyword>
<feature type="domain" description="Exoribonuclease phosphorolytic" evidence="7">
    <location>
        <begin position="33"/>
        <end position="153"/>
    </location>
</feature>
<feature type="domain" description="Exoribonuclease phosphorolytic" evidence="8">
    <location>
        <begin position="195"/>
        <end position="245"/>
    </location>
</feature>
<keyword evidence="10" id="KW-1185">Reference proteome</keyword>
<dbReference type="PANTHER" id="PTHR11953:SF1">
    <property type="entry name" value="EXOSOME COMPLEX COMPONENT RRP46"/>
    <property type="match status" value="1"/>
</dbReference>
<accession>W7U184</accession>
<dbReference type="Gene3D" id="3.30.230.70">
    <property type="entry name" value="GHMP Kinase, N-terminal domain"/>
    <property type="match status" value="1"/>
</dbReference>
<dbReference type="Pfam" id="PF03725">
    <property type="entry name" value="RNase_PH_C"/>
    <property type="match status" value="1"/>
</dbReference>
<evidence type="ECO:0000313" key="9">
    <source>
        <dbReference type="EMBL" id="EWM26414.1"/>
    </source>
</evidence>
<sequence length="270" mass="28812">MSMEVESPPITPLPPSSLSLSLPPRPDRRLANQLRPPMCELGPLNRADGSARFAQGQTSVLAAVYGPAAPRFSRKERVEGAAVEVTVHPHYGLATSSEKEKEGAVKALLEAAICLERFPRTVIHVICQVCEDNGGLMACLMNAASLAVINAGIDMKYVPLTVSMALISPPSATMKALPSLPSSSSTTAPTSSSTYLLLDPINEEERQSIATITIGISSVDQNVLSCQSMGIMMPSQLFEAIDVAKGAAKALMAFLRMTIEEHSRHISKEK</sequence>
<feature type="region of interest" description="Disordered" evidence="6">
    <location>
        <begin position="1"/>
        <end position="31"/>
    </location>
</feature>
<dbReference type="SUPFAM" id="SSF54211">
    <property type="entry name" value="Ribosomal protein S5 domain 2-like"/>
    <property type="match status" value="1"/>
</dbReference>
<dbReference type="Proteomes" id="UP000019335">
    <property type="component" value="Chromosome 9"/>
</dbReference>
<dbReference type="GO" id="GO:0000176">
    <property type="term" value="C:nuclear exosome (RNase complex)"/>
    <property type="evidence" value="ECO:0007669"/>
    <property type="project" value="TreeGrafter"/>
</dbReference>
<protein>
    <submittedName>
        <fullName evidence="9">Exosome complex component rrp46</fullName>
    </submittedName>
</protein>
<proteinExistence type="inferred from homology"/>
<organism evidence="9 10">
    <name type="scientific">Nannochloropsis gaditana</name>
    <dbReference type="NCBI Taxonomy" id="72520"/>
    <lineage>
        <taxon>Eukaryota</taxon>
        <taxon>Sar</taxon>
        <taxon>Stramenopiles</taxon>
        <taxon>Ochrophyta</taxon>
        <taxon>Eustigmatophyceae</taxon>
        <taxon>Eustigmatales</taxon>
        <taxon>Monodopsidaceae</taxon>
        <taxon>Nannochloropsis</taxon>
    </lineage>
</organism>
<dbReference type="InterPro" id="IPR036345">
    <property type="entry name" value="ExoRNase_PH_dom2_sf"/>
</dbReference>
<dbReference type="GO" id="GO:0005730">
    <property type="term" value="C:nucleolus"/>
    <property type="evidence" value="ECO:0007669"/>
    <property type="project" value="TreeGrafter"/>
</dbReference>
<evidence type="ECO:0000313" key="10">
    <source>
        <dbReference type="Proteomes" id="UP000019335"/>
    </source>
</evidence>
<dbReference type="InterPro" id="IPR015847">
    <property type="entry name" value="ExoRNase_PH_dom2"/>
</dbReference>
<keyword evidence="4" id="KW-0271">Exosome</keyword>
<dbReference type="GO" id="GO:0003723">
    <property type="term" value="F:RNA binding"/>
    <property type="evidence" value="ECO:0007669"/>
    <property type="project" value="TreeGrafter"/>
</dbReference>
<dbReference type="InterPro" id="IPR050080">
    <property type="entry name" value="RNase_PH"/>
</dbReference>
<dbReference type="AlphaFoldDB" id="W7U184"/>
<evidence type="ECO:0000256" key="3">
    <source>
        <dbReference type="ARBA" id="ARBA00022552"/>
    </source>
</evidence>
<evidence type="ECO:0000259" key="7">
    <source>
        <dbReference type="Pfam" id="PF01138"/>
    </source>
</evidence>
<evidence type="ECO:0000259" key="8">
    <source>
        <dbReference type="Pfam" id="PF03725"/>
    </source>
</evidence>
<dbReference type="GO" id="GO:0071051">
    <property type="term" value="P:poly(A)-dependent snoRNA 3'-end processing"/>
    <property type="evidence" value="ECO:0007669"/>
    <property type="project" value="TreeGrafter"/>
</dbReference>